<dbReference type="eggNOG" id="COG2513">
    <property type="taxonomic scope" value="Bacteria"/>
</dbReference>
<dbReference type="AlphaFoldDB" id="F4QSU2"/>
<dbReference type="GO" id="GO:0003824">
    <property type="term" value="F:catalytic activity"/>
    <property type="evidence" value="ECO:0007669"/>
    <property type="project" value="InterPro"/>
</dbReference>
<dbReference type="STRING" id="715226.ABI_42350"/>
<dbReference type="OrthoDB" id="9785398at2"/>
<dbReference type="Pfam" id="PF13714">
    <property type="entry name" value="PEP_mutase"/>
    <property type="match status" value="1"/>
</dbReference>
<accession>F4QSU2</accession>
<evidence type="ECO:0000313" key="1">
    <source>
        <dbReference type="EMBL" id="EGF89812.1"/>
    </source>
</evidence>
<organism evidence="1 2">
    <name type="scientific">Asticcacaulis biprosthecium C19</name>
    <dbReference type="NCBI Taxonomy" id="715226"/>
    <lineage>
        <taxon>Bacteria</taxon>
        <taxon>Pseudomonadati</taxon>
        <taxon>Pseudomonadota</taxon>
        <taxon>Alphaproteobacteria</taxon>
        <taxon>Caulobacterales</taxon>
        <taxon>Caulobacteraceae</taxon>
        <taxon>Asticcacaulis</taxon>
    </lineage>
</organism>
<dbReference type="Gene3D" id="3.20.20.60">
    <property type="entry name" value="Phosphoenolpyruvate-binding domains"/>
    <property type="match status" value="1"/>
</dbReference>
<dbReference type="HOGENOM" id="CLU_027389_2_1_5"/>
<dbReference type="InterPro" id="IPR039556">
    <property type="entry name" value="ICL/PEPM"/>
</dbReference>
<proteinExistence type="predicted"/>
<dbReference type="RefSeq" id="WP_006275008.1">
    <property type="nucleotide sequence ID" value="NZ_GL883080.1"/>
</dbReference>
<protein>
    <submittedName>
        <fullName evidence="1">PEP phosphonomutase</fullName>
    </submittedName>
</protein>
<dbReference type="SUPFAM" id="SSF51621">
    <property type="entry name" value="Phosphoenolpyruvate/pyruvate domain"/>
    <property type="match status" value="1"/>
</dbReference>
<dbReference type="CDD" id="cd00377">
    <property type="entry name" value="ICL_PEPM"/>
    <property type="match status" value="1"/>
</dbReference>
<reference evidence="2" key="1">
    <citation type="submission" date="2011-03" db="EMBL/GenBank/DDBJ databases">
        <title>Draft genome sequence of Brevundimonas diminuta.</title>
        <authorList>
            <person name="Brown P.J.B."/>
            <person name="Buechlein A."/>
            <person name="Hemmerich C."/>
            <person name="Brun Y.V."/>
        </authorList>
    </citation>
    <scope>NUCLEOTIDE SEQUENCE [LARGE SCALE GENOMIC DNA]</scope>
    <source>
        <strain evidence="2">C19</strain>
    </source>
</reference>
<gene>
    <name evidence="1" type="ORF">ABI_42350</name>
</gene>
<dbReference type="PANTHER" id="PTHR42905:SF16">
    <property type="entry name" value="CARBOXYPHOSPHONOENOLPYRUVATE PHOSPHONOMUTASE-LIKE PROTEIN (AFU_ORTHOLOGUE AFUA_5G07230)"/>
    <property type="match status" value="1"/>
</dbReference>
<evidence type="ECO:0000313" key="2">
    <source>
        <dbReference type="Proteomes" id="UP000006512"/>
    </source>
</evidence>
<dbReference type="PANTHER" id="PTHR42905">
    <property type="entry name" value="PHOSPHOENOLPYRUVATE CARBOXYLASE"/>
    <property type="match status" value="1"/>
</dbReference>
<dbReference type="Proteomes" id="UP000006512">
    <property type="component" value="Unassembled WGS sequence"/>
</dbReference>
<dbReference type="InterPro" id="IPR015813">
    <property type="entry name" value="Pyrv/PenolPyrv_kinase-like_dom"/>
</dbReference>
<dbReference type="InterPro" id="IPR040442">
    <property type="entry name" value="Pyrv_kinase-like_dom_sf"/>
</dbReference>
<sequence length="270" mass="28501">MKSQSQKAADFAALHQSGCFVIPNPWDRGSALMLAGLGFKALTTTSAGYARSIGVTDYRAGRDHVLAHCRDLVDATDLPLAADLEDGFGPTPQDCAETIRQGAEAGLVGGSIEDWRADGTFYDIEAAADRIRAAAEAARSLSFPFQLVARCENYLRGRPDFADTVRRLQAYQEAGADVLYAPCLTTADEYTTLLREVDRPVNALGGIGNPPLTVSELAALGVRRISLGSLLHSAAVTAFLKAATDESFGFVAGLTSGGDLDQLLEKGSGS</sequence>
<dbReference type="EMBL" id="GL883080">
    <property type="protein sequence ID" value="EGF89812.1"/>
    <property type="molecule type" value="Genomic_DNA"/>
</dbReference>
<name>F4QSU2_9CAUL</name>
<keyword evidence="2" id="KW-1185">Reference proteome</keyword>